<keyword evidence="4" id="KW-1185">Reference proteome</keyword>
<feature type="compositionally biased region" description="Low complexity" evidence="1">
    <location>
        <begin position="1"/>
        <end position="19"/>
    </location>
</feature>
<protein>
    <recommendedName>
        <fullName evidence="2">Putative heavy-metal chelation domain-containing protein</fullName>
    </recommendedName>
</protein>
<dbReference type="RefSeq" id="WP_245856756.1">
    <property type="nucleotide sequence ID" value="NZ_CP022521.1"/>
</dbReference>
<dbReference type="Gene3D" id="3.40.50.11590">
    <property type="match status" value="1"/>
</dbReference>
<name>A0A221W3X8_9PSEU</name>
<sequence>MTGRPAAGAGERIAGAAMASDGTNEESGRMTARALAELTESVLAGERGRPPSELTVTSAFWLRHATRLAGAATTYLNHYVVLRVGGVFGASSFESGEVAADFCEGAAGRALAELIADERPAVRVAALDAYLSAVRPHRTAPEAEVVALPAGTPEQRAAARDAAVAGLLDVEPEGRVALIGVVNPLIAAIRERGGVPLPCDLNLRTTAWGDPVAESMATVLAEADAVVATGMTLSNDTFDPLLATCRARGLPLIVYAQTGSAVVREFLGAGVTALSAEPFPFSQFSAEETALYRYRR</sequence>
<evidence type="ECO:0000259" key="2">
    <source>
        <dbReference type="Pfam" id="PF04016"/>
    </source>
</evidence>
<evidence type="ECO:0000256" key="1">
    <source>
        <dbReference type="SAM" id="MobiDB-lite"/>
    </source>
</evidence>
<dbReference type="Pfam" id="PF04016">
    <property type="entry name" value="DUF364"/>
    <property type="match status" value="1"/>
</dbReference>
<feature type="domain" description="Putative heavy-metal chelation" evidence="2">
    <location>
        <begin position="167"/>
        <end position="248"/>
    </location>
</feature>
<evidence type="ECO:0000313" key="4">
    <source>
        <dbReference type="Proteomes" id="UP000204221"/>
    </source>
</evidence>
<accession>A0A221W3X8</accession>
<reference evidence="3 4" key="1">
    <citation type="submission" date="2017-07" db="EMBL/GenBank/DDBJ databases">
        <title>Complete genome sequence of Actinoalloteichus hoggarensis DSM 45943, type strain of Actinoalloteichus hoggarensis.</title>
        <authorList>
            <person name="Ruckert C."/>
            <person name="Nouioui I."/>
            <person name="Willmese J."/>
            <person name="van Wezel G."/>
            <person name="Klenk H.-P."/>
            <person name="Kalinowski J."/>
            <person name="Zotchev S.B."/>
        </authorList>
    </citation>
    <scope>NUCLEOTIDE SEQUENCE [LARGE SCALE GENOMIC DNA]</scope>
    <source>
        <strain evidence="3 4">DSM 45943</strain>
    </source>
</reference>
<feature type="region of interest" description="Disordered" evidence="1">
    <location>
        <begin position="1"/>
        <end position="25"/>
    </location>
</feature>
<evidence type="ECO:0000313" key="3">
    <source>
        <dbReference type="EMBL" id="ASO20383.1"/>
    </source>
</evidence>
<dbReference type="KEGG" id="ahg:AHOG_13700"/>
<proteinExistence type="predicted"/>
<dbReference type="AlphaFoldDB" id="A0A221W3X8"/>
<dbReference type="SUPFAM" id="SSF159713">
    <property type="entry name" value="Dhaf3308-like"/>
    <property type="match status" value="1"/>
</dbReference>
<gene>
    <name evidence="3" type="ORF">AHOG_13700</name>
</gene>
<dbReference type="InterPro" id="IPR007161">
    <property type="entry name" value="DUF364"/>
</dbReference>
<dbReference type="Proteomes" id="UP000204221">
    <property type="component" value="Chromosome"/>
</dbReference>
<dbReference type="EMBL" id="CP022521">
    <property type="protein sequence ID" value="ASO20383.1"/>
    <property type="molecule type" value="Genomic_DNA"/>
</dbReference>
<organism evidence="3 4">
    <name type="scientific">Actinoalloteichus hoggarensis</name>
    <dbReference type="NCBI Taxonomy" id="1470176"/>
    <lineage>
        <taxon>Bacteria</taxon>
        <taxon>Bacillati</taxon>
        <taxon>Actinomycetota</taxon>
        <taxon>Actinomycetes</taxon>
        <taxon>Pseudonocardiales</taxon>
        <taxon>Pseudonocardiaceae</taxon>
        <taxon>Actinoalloteichus</taxon>
    </lineage>
</organism>